<dbReference type="InterPro" id="IPR007592">
    <property type="entry name" value="GEBP"/>
</dbReference>
<feature type="compositionally biased region" description="Low complexity" evidence="2">
    <location>
        <begin position="228"/>
        <end position="240"/>
    </location>
</feature>
<reference evidence="4 5" key="1">
    <citation type="submission" date="2024-01" db="EMBL/GenBank/DDBJ databases">
        <title>The genomes of 5 underutilized Papilionoideae crops provide insights into root nodulation and disease resistanc.</title>
        <authorList>
            <person name="Jiang F."/>
        </authorList>
    </citation>
    <scope>NUCLEOTIDE SEQUENCE [LARGE SCALE GENOMIC DNA]</scope>
    <source>
        <strain evidence="4">LVBAO_FW01</strain>
        <tissue evidence="4">Leaves</tissue>
    </source>
</reference>
<proteinExistence type="inferred from homology"/>
<feature type="region of interest" description="Disordered" evidence="2">
    <location>
        <begin position="223"/>
        <end position="325"/>
    </location>
</feature>
<feature type="domain" description="Glabrous enhancer-binding protein-like DBD" evidence="3">
    <location>
        <begin position="165"/>
        <end position="259"/>
    </location>
</feature>
<evidence type="ECO:0000256" key="1">
    <source>
        <dbReference type="ARBA" id="ARBA00010820"/>
    </source>
</evidence>
<feature type="compositionally biased region" description="Basic and acidic residues" evidence="2">
    <location>
        <begin position="244"/>
        <end position="255"/>
    </location>
</feature>
<protein>
    <recommendedName>
        <fullName evidence="3">Glabrous enhancer-binding protein-like DBD domain-containing protein</fullName>
    </recommendedName>
</protein>
<name>A0AAN9QJ75_CANGL</name>
<dbReference type="Pfam" id="PF04504">
    <property type="entry name" value="GeBP-like_DBD"/>
    <property type="match status" value="1"/>
</dbReference>
<keyword evidence="5" id="KW-1185">Reference proteome</keyword>
<sequence>MAPKQKQRPPPIDDPPTASSSDSEEEHQQHDAEEEAGELASSSEEEASSEEEDDDEEEPPTPLQPTSRPTPTISHPKPSSSDSESDSSPDHHPAPPAKVKPLASKPMEQAQKPKVQPKPGSKRAVENNNAHITDPKRAKTKVTDSSVSAGASDEEDPKKSSKKLFQRLWSEEDELAILKGIVEYTSNTGQDPLKYPNAFHDFMKKSLHVDASSNQLKEKIRRLKKKFNNNAGKGKNGENPKFSKPHDQKAFELSKKVWGSEQVAGGGAIEKARSDVKASKSPKKEAANRNVASGKKSKPETKPGSELASVDLEESGRMDLGQKPDSDACLILSEMSRLQNGVGVSGLSEDQLKRGLELIGESKRVELDGKLKKLRNAEMELIVNCVRMKNVLDARQ</sequence>
<gene>
    <name evidence="4" type="ORF">VNO77_20268</name>
</gene>
<comment type="similarity">
    <text evidence="1">Belongs to the GeBP family.</text>
</comment>
<evidence type="ECO:0000259" key="3">
    <source>
        <dbReference type="Pfam" id="PF04504"/>
    </source>
</evidence>
<dbReference type="EMBL" id="JAYMYQ010000004">
    <property type="protein sequence ID" value="KAK7339590.1"/>
    <property type="molecule type" value="Genomic_DNA"/>
</dbReference>
<feature type="compositionally biased region" description="Polar residues" evidence="2">
    <location>
        <begin position="64"/>
        <end position="73"/>
    </location>
</feature>
<evidence type="ECO:0000313" key="4">
    <source>
        <dbReference type="EMBL" id="KAK7339590.1"/>
    </source>
</evidence>
<comment type="caution">
    <text evidence="4">The sequence shown here is derived from an EMBL/GenBank/DDBJ whole genome shotgun (WGS) entry which is preliminary data.</text>
</comment>
<dbReference type="PANTHER" id="PTHR31662:SF33">
    <property type="entry name" value="DNA-BINDING STOREKEEPER PROTEIN TRANSCRIPTIONAL REGULATOR-LIKE PROTEIN"/>
    <property type="match status" value="1"/>
</dbReference>
<organism evidence="4 5">
    <name type="scientific">Canavalia gladiata</name>
    <name type="common">Sword bean</name>
    <name type="synonym">Dolichos gladiatus</name>
    <dbReference type="NCBI Taxonomy" id="3824"/>
    <lineage>
        <taxon>Eukaryota</taxon>
        <taxon>Viridiplantae</taxon>
        <taxon>Streptophyta</taxon>
        <taxon>Embryophyta</taxon>
        <taxon>Tracheophyta</taxon>
        <taxon>Spermatophyta</taxon>
        <taxon>Magnoliopsida</taxon>
        <taxon>eudicotyledons</taxon>
        <taxon>Gunneridae</taxon>
        <taxon>Pentapetalae</taxon>
        <taxon>rosids</taxon>
        <taxon>fabids</taxon>
        <taxon>Fabales</taxon>
        <taxon>Fabaceae</taxon>
        <taxon>Papilionoideae</taxon>
        <taxon>50 kb inversion clade</taxon>
        <taxon>NPAAA clade</taxon>
        <taxon>indigoferoid/millettioid clade</taxon>
        <taxon>Phaseoleae</taxon>
        <taxon>Canavalia</taxon>
    </lineage>
</organism>
<evidence type="ECO:0000313" key="5">
    <source>
        <dbReference type="Proteomes" id="UP001367508"/>
    </source>
</evidence>
<dbReference type="AlphaFoldDB" id="A0AAN9QJ75"/>
<feature type="compositionally biased region" description="Basic and acidic residues" evidence="2">
    <location>
        <begin position="270"/>
        <end position="287"/>
    </location>
</feature>
<evidence type="ECO:0000256" key="2">
    <source>
        <dbReference type="SAM" id="MobiDB-lite"/>
    </source>
</evidence>
<accession>A0AAN9QJ75</accession>
<dbReference type="InterPro" id="IPR053932">
    <property type="entry name" value="GeBP-like_DBD"/>
</dbReference>
<feature type="compositionally biased region" description="Basic and acidic residues" evidence="2">
    <location>
        <begin position="314"/>
        <end position="325"/>
    </location>
</feature>
<dbReference type="GO" id="GO:0006355">
    <property type="term" value="P:regulation of DNA-templated transcription"/>
    <property type="evidence" value="ECO:0007669"/>
    <property type="project" value="InterPro"/>
</dbReference>
<feature type="region of interest" description="Disordered" evidence="2">
    <location>
        <begin position="1"/>
        <end position="162"/>
    </location>
</feature>
<dbReference type="PANTHER" id="PTHR31662">
    <property type="entry name" value="BNAANNG10740D PROTEIN-RELATED"/>
    <property type="match status" value="1"/>
</dbReference>
<dbReference type="Proteomes" id="UP001367508">
    <property type="component" value="Unassembled WGS sequence"/>
</dbReference>
<feature type="compositionally biased region" description="Acidic residues" evidence="2">
    <location>
        <begin position="32"/>
        <end position="59"/>
    </location>
</feature>
<dbReference type="GO" id="GO:0005634">
    <property type="term" value="C:nucleus"/>
    <property type="evidence" value="ECO:0007669"/>
    <property type="project" value="TreeGrafter"/>
</dbReference>